<keyword evidence="2" id="KW-1185">Reference proteome</keyword>
<dbReference type="AlphaFoldDB" id="A0A2P4Y8M6"/>
<proteinExistence type="predicted"/>
<comment type="caution">
    <text evidence="1">The sequence shown here is derived from an EMBL/GenBank/DDBJ whole genome shotgun (WGS) entry which is preliminary data.</text>
</comment>
<evidence type="ECO:0008006" key="3">
    <source>
        <dbReference type="Google" id="ProtNLM"/>
    </source>
</evidence>
<evidence type="ECO:0000313" key="2">
    <source>
        <dbReference type="Proteomes" id="UP000237271"/>
    </source>
</evidence>
<name>A0A2P4Y8M6_9STRA</name>
<evidence type="ECO:0000313" key="1">
    <source>
        <dbReference type="EMBL" id="POM74167.1"/>
    </source>
</evidence>
<dbReference type="EMBL" id="NCKW01004919">
    <property type="protein sequence ID" value="POM74167.1"/>
    <property type="molecule type" value="Genomic_DNA"/>
</dbReference>
<reference evidence="1 2" key="1">
    <citation type="journal article" date="2017" name="Genome Biol. Evol.">
        <title>Phytophthora megakarya and P. palmivora, closely related causal agents of cacao black pod rot, underwent increases in genome sizes and gene numbers by different mechanisms.</title>
        <authorList>
            <person name="Ali S.S."/>
            <person name="Shao J."/>
            <person name="Lary D.J."/>
            <person name="Kronmiller B."/>
            <person name="Shen D."/>
            <person name="Strem M.D."/>
            <person name="Amoako-Attah I."/>
            <person name="Akrofi A.Y."/>
            <person name="Begoude B.A."/>
            <person name="Ten Hoopen G.M."/>
            <person name="Coulibaly K."/>
            <person name="Kebe B.I."/>
            <person name="Melnick R.L."/>
            <person name="Guiltinan M.J."/>
            <person name="Tyler B.M."/>
            <person name="Meinhardt L.W."/>
            <person name="Bailey B.A."/>
        </authorList>
    </citation>
    <scope>NUCLEOTIDE SEQUENCE [LARGE SCALE GENOMIC DNA]</scope>
    <source>
        <strain evidence="2">sbr112.9</strain>
    </source>
</reference>
<protein>
    <recommendedName>
        <fullName evidence="3">PiggyBac transposable element-derived protein domain-containing protein</fullName>
    </recommendedName>
</protein>
<gene>
    <name evidence="1" type="ORF">PHPALM_8909</name>
</gene>
<sequence>MTLLDFCTSMTTGDRAFKIRPVIQALQKIFFRGYRLGAWILFDEGMVPMRHRRNPMRQFMPMKSNKPRIAPGTETNYYGYPLLEMDIQNFANSSNPLYIPNVPLEIYCGKANDNENTVAQRAVVKNLSLVLRGQPARRLVYG</sequence>
<organism evidence="1 2">
    <name type="scientific">Phytophthora palmivora</name>
    <dbReference type="NCBI Taxonomy" id="4796"/>
    <lineage>
        <taxon>Eukaryota</taxon>
        <taxon>Sar</taxon>
        <taxon>Stramenopiles</taxon>
        <taxon>Oomycota</taxon>
        <taxon>Peronosporomycetes</taxon>
        <taxon>Peronosporales</taxon>
        <taxon>Peronosporaceae</taxon>
        <taxon>Phytophthora</taxon>
    </lineage>
</organism>
<dbReference type="Proteomes" id="UP000237271">
    <property type="component" value="Unassembled WGS sequence"/>
</dbReference>
<accession>A0A2P4Y8M6</accession>